<protein>
    <submittedName>
        <fullName evidence="2">Uncharacterized protein</fullName>
    </submittedName>
</protein>
<organism evidence="2 3">
    <name type="scientific">Puccinia coronata f. sp. avenae</name>
    <dbReference type="NCBI Taxonomy" id="200324"/>
    <lineage>
        <taxon>Eukaryota</taxon>
        <taxon>Fungi</taxon>
        <taxon>Dikarya</taxon>
        <taxon>Basidiomycota</taxon>
        <taxon>Pucciniomycotina</taxon>
        <taxon>Pucciniomycetes</taxon>
        <taxon>Pucciniales</taxon>
        <taxon>Pucciniaceae</taxon>
        <taxon>Puccinia</taxon>
    </lineage>
</organism>
<accession>A0A2N5SR25</accession>
<keyword evidence="1" id="KW-0472">Membrane</keyword>
<sequence>MVFSLCHSHSQPSVGILTCSSSHPLSSLLISDCSIAILSEALLTHLSFVPSFDLFFFILFWLIPADHLNPWLSSQQQPHLLLPTSIPPSPIIPWVLPALRRSTPGLVSTMCLNLISCFPHLARLPLSLTTVVVVIVIIIVNNHSTISINNPVHPFHQLTPITSPSINQSLQNIILLQL</sequence>
<comment type="caution">
    <text evidence="2">The sequence shown here is derived from an EMBL/GenBank/DDBJ whole genome shotgun (WGS) entry which is preliminary data.</text>
</comment>
<feature type="transmembrane region" description="Helical" evidence="1">
    <location>
        <begin position="122"/>
        <end position="140"/>
    </location>
</feature>
<keyword evidence="1" id="KW-1133">Transmembrane helix</keyword>
<evidence type="ECO:0000256" key="1">
    <source>
        <dbReference type="SAM" id="Phobius"/>
    </source>
</evidence>
<evidence type="ECO:0000313" key="2">
    <source>
        <dbReference type="EMBL" id="PLW15683.1"/>
    </source>
</evidence>
<keyword evidence="1" id="KW-0812">Transmembrane</keyword>
<proteinExistence type="predicted"/>
<dbReference type="Proteomes" id="UP000235388">
    <property type="component" value="Unassembled WGS sequence"/>
</dbReference>
<dbReference type="EMBL" id="PGCJ01000889">
    <property type="protein sequence ID" value="PLW15683.1"/>
    <property type="molecule type" value="Genomic_DNA"/>
</dbReference>
<reference evidence="2 3" key="1">
    <citation type="submission" date="2017-11" db="EMBL/GenBank/DDBJ databases">
        <title>De novo assembly and phasing of dikaryotic genomes from two isolates of Puccinia coronata f. sp. avenae, the causal agent of oat crown rust.</title>
        <authorList>
            <person name="Miller M.E."/>
            <person name="Zhang Y."/>
            <person name="Omidvar V."/>
            <person name="Sperschneider J."/>
            <person name="Schwessinger B."/>
            <person name="Raley C."/>
            <person name="Palmer J.M."/>
            <person name="Garnica D."/>
            <person name="Upadhyaya N."/>
            <person name="Rathjen J."/>
            <person name="Taylor J.M."/>
            <person name="Park R.F."/>
            <person name="Dodds P.N."/>
            <person name="Hirsch C.D."/>
            <person name="Kianian S.F."/>
            <person name="Figueroa M."/>
        </authorList>
    </citation>
    <scope>NUCLEOTIDE SEQUENCE [LARGE SCALE GENOMIC DNA]</scope>
    <source>
        <strain evidence="2">12NC29</strain>
    </source>
</reference>
<gene>
    <name evidence="2" type="ORF">PCANC_14331</name>
</gene>
<name>A0A2N5SR25_9BASI</name>
<keyword evidence="3" id="KW-1185">Reference proteome</keyword>
<feature type="transmembrane region" description="Helical" evidence="1">
    <location>
        <begin position="42"/>
        <end position="63"/>
    </location>
</feature>
<evidence type="ECO:0000313" key="3">
    <source>
        <dbReference type="Proteomes" id="UP000235388"/>
    </source>
</evidence>
<dbReference type="AlphaFoldDB" id="A0A2N5SR25"/>